<dbReference type="SMART" id="SM00875">
    <property type="entry name" value="BACK"/>
    <property type="match status" value="1"/>
</dbReference>
<dbReference type="Gene3D" id="2.120.10.80">
    <property type="entry name" value="Kelch-type beta propeller"/>
    <property type="match status" value="1"/>
</dbReference>
<dbReference type="SMART" id="SM00612">
    <property type="entry name" value="Kelch"/>
    <property type="match status" value="3"/>
</dbReference>
<evidence type="ECO:0000256" key="2">
    <source>
        <dbReference type="ARBA" id="ARBA00013699"/>
    </source>
</evidence>
<dbReference type="AlphaFoldDB" id="A0A7R8V692"/>
<dbReference type="PROSITE" id="PS50097">
    <property type="entry name" value="BTB"/>
    <property type="match status" value="1"/>
</dbReference>
<name>A0A7R8V692_HERIL</name>
<dbReference type="PIRSF" id="PIRSF037037">
    <property type="entry name" value="Kelch-like_protein_gigaxonin"/>
    <property type="match status" value="1"/>
</dbReference>
<dbReference type="EMBL" id="LR899014">
    <property type="protein sequence ID" value="CAD7093578.1"/>
    <property type="molecule type" value="Genomic_DNA"/>
</dbReference>
<dbReference type="InParanoid" id="A0A7R8V692"/>
<dbReference type="UniPathway" id="UPA00143"/>
<dbReference type="Pfam" id="PF00651">
    <property type="entry name" value="BTB"/>
    <property type="match status" value="1"/>
</dbReference>
<keyword evidence="5" id="KW-0833">Ubl conjugation pathway</keyword>
<keyword evidence="4" id="KW-0677">Repeat</keyword>
<keyword evidence="6" id="KW-0009">Actin-binding</keyword>
<dbReference type="InterPro" id="IPR015915">
    <property type="entry name" value="Kelch-typ_b-propeller"/>
</dbReference>
<dbReference type="OMA" id="STCPRYL"/>
<organism evidence="9 10">
    <name type="scientific">Hermetia illucens</name>
    <name type="common">Black soldier fly</name>
    <dbReference type="NCBI Taxonomy" id="343691"/>
    <lineage>
        <taxon>Eukaryota</taxon>
        <taxon>Metazoa</taxon>
        <taxon>Ecdysozoa</taxon>
        <taxon>Arthropoda</taxon>
        <taxon>Hexapoda</taxon>
        <taxon>Insecta</taxon>
        <taxon>Pterygota</taxon>
        <taxon>Neoptera</taxon>
        <taxon>Endopterygota</taxon>
        <taxon>Diptera</taxon>
        <taxon>Brachycera</taxon>
        <taxon>Stratiomyomorpha</taxon>
        <taxon>Stratiomyidae</taxon>
        <taxon>Hermetiinae</taxon>
        <taxon>Hermetia</taxon>
    </lineage>
</organism>
<evidence type="ECO:0000259" key="8">
    <source>
        <dbReference type="PROSITE" id="PS50097"/>
    </source>
</evidence>
<reference evidence="9 10" key="1">
    <citation type="submission" date="2020-11" db="EMBL/GenBank/DDBJ databases">
        <authorList>
            <person name="Wallbank WR R."/>
            <person name="Pardo Diaz C."/>
            <person name="Kozak K."/>
            <person name="Martin S."/>
            <person name="Jiggins C."/>
            <person name="Moest M."/>
            <person name="Warren A I."/>
            <person name="Generalovic N T."/>
            <person name="Byers J.R.P. K."/>
            <person name="Montejo-Kovacevich G."/>
            <person name="Yen C E."/>
        </authorList>
    </citation>
    <scope>NUCLEOTIDE SEQUENCE [LARGE SCALE GENOMIC DNA]</scope>
</reference>
<comment type="function">
    <text evidence="7">Probable substrate-specific adapter of an E3 ubiquitin-protein ligase complex which mediates the ubiquitination and subsequent proteasomal degradation of target proteins. May have a role in synapse differentiation and growth.</text>
</comment>
<dbReference type="PANTHER" id="PTHR24412:SF489">
    <property type="entry name" value="RING FINGER DOMAIN AND KELCH REPEAT-CONTAINING PROTEIN DDB_G0271372"/>
    <property type="match status" value="1"/>
</dbReference>
<dbReference type="Gene3D" id="1.25.40.420">
    <property type="match status" value="1"/>
</dbReference>
<dbReference type="SUPFAM" id="SSF54695">
    <property type="entry name" value="POZ domain"/>
    <property type="match status" value="1"/>
</dbReference>
<dbReference type="OrthoDB" id="10027872at2759"/>
<evidence type="ECO:0000256" key="7">
    <source>
        <dbReference type="ARBA" id="ARBA00043912"/>
    </source>
</evidence>
<dbReference type="PANTHER" id="PTHR24412">
    <property type="entry name" value="KELCH PROTEIN"/>
    <property type="match status" value="1"/>
</dbReference>
<dbReference type="Gene3D" id="3.30.710.10">
    <property type="entry name" value="Potassium Channel Kv1.1, Chain A"/>
    <property type="match status" value="1"/>
</dbReference>
<dbReference type="InterPro" id="IPR011043">
    <property type="entry name" value="Gal_Oxase/kelch_b-propeller"/>
</dbReference>
<dbReference type="InterPro" id="IPR011705">
    <property type="entry name" value="BACK"/>
</dbReference>
<dbReference type="InterPro" id="IPR000210">
    <property type="entry name" value="BTB/POZ_dom"/>
</dbReference>
<evidence type="ECO:0000256" key="5">
    <source>
        <dbReference type="ARBA" id="ARBA00022786"/>
    </source>
</evidence>
<dbReference type="SUPFAM" id="SSF50965">
    <property type="entry name" value="Galactose oxidase, central domain"/>
    <property type="match status" value="1"/>
</dbReference>
<proteinExistence type="predicted"/>
<comment type="pathway">
    <text evidence="1">Protein modification; protein ubiquitination.</text>
</comment>
<evidence type="ECO:0000256" key="6">
    <source>
        <dbReference type="ARBA" id="ARBA00023203"/>
    </source>
</evidence>
<dbReference type="InterPro" id="IPR011333">
    <property type="entry name" value="SKP1/BTB/POZ_sf"/>
</dbReference>
<accession>A0A7R8V692</accession>
<evidence type="ECO:0000313" key="9">
    <source>
        <dbReference type="EMBL" id="CAD7093578.1"/>
    </source>
</evidence>
<dbReference type="GO" id="GO:0003779">
    <property type="term" value="F:actin binding"/>
    <property type="evidence" value="ECO:0007669"/>
    <property type="project" value="UniProtKB-KW"/>
</dbReference>
<evidence type="ECO:0000256" key="1">
    <source>
        <dbReference type="ARBA" id="ARBA00004906"/>
    </source>
</evidence>
<dbReference type="InterPro" id="IPR006652">
    <property type="entry name" value="Kelch_1"/>
</dbReference>
<evidence type="ECO:0000256" key="3">
    <source>
        <dbReference type="ARBA" id="ARBA00022441"/>
    </source>
</evidence>
<gene>
    <name evidence="9" type="ORF">HERILL_LOCUS15852</name>
</gene>
<sequence>MDYQSQEICHHEFFEELNIHRKESKHLDLVLNVGGKQFPAHKLVLACICPYFEAMFNGCFQDSSKEEIELLGLEPETFELMLEYIYTGHIVFTKDTAIDIFKTADFLQLSWLPEECVKFMAHNIEHDNCISYWKLGESFQECSKLKMQALEYASTFLGEIMVTKDFLELEFVDLETLIASSERYFTQKNELYETIYTAIMKWIQHSPSKRKIHLKKLLAFVKTQDIRQSFLDNVIMKDNLLQQDIAAANWLLDNFSLTKSQNSFSFNDSATESGKKAPHLFIMDTSTRCSGFNVETKRMFWLPNRPMSQGFCALWRNEHIYIFGGLKTQNALRYDKETNHWEYIPFRTQILNSAGSFVDDTAYISGGFFYNNWHDTVLRYDLHRGRFDRGPRMIMKRAYHGSVVDNRCLYVCGGSNGSGESVIKLALSERMDIREGFWRLLPGMKYAHGKCNVAMVDETLYCTDIAGGRTECFDIRRGAWESIAEAPGNNGAIVSYNRNLYRIYENGISVYSPSADAWSRVKDYFYITPVAVAIDN</sequence>
<keyword evidence="10" id="KW-1185">Reference proteome</keyword>
<dbReference type="CDD" id="cd18186">
    <property type="entry name" value="BTB_POZ_ZBTB_KLHL-like"/>
    <property type="match status" value="1"/>
</dbReference>
<evidence type="ECO:0000256" key="4">
    <source>
        <dbReference type="ARBA" id="ARBA00022737"/>
    </source>
</evidence>
<feature type="domain" description="BTB" evidence="8">
    <location>
        <begin position="27"/>
        <end position="94"/>
    </location>
</feature>
<dbReference type="SMART" id="SM00225">
    <property type="entry name" value="BTB"/>
    <property type="match status" value="1"/>
</dbReference>
<keyword evidence="3" id="KW-0880">Kelch repeat</keyword>
<dbReference type="InterPro" id="IPR017096">
    <property type="entry name" value="BTB-kelch_protein"/>
</dbReference>
<dbReference type="GO" id="GO:0016567">
    <property type="term" value="P:protein ubiquitination"/>
    <property type="evidence" value="ECO:0007669"/>
    <property type="project" value="UniProtKB-UniPathway"/>
</dbReference>
<dbReference type="Proteomes" id="UP000594454">
    <property type="component" value="Chromosome 6"/>
</dbReference>
<dbReference type="Pfam" id="PF07707">
    <property type="entry name" value="BACK"/>
    <property type="match status" value="1"/>
</dbReference>
<evidence type="ECO:0000313" key="10">
    <source>
        <dbReference type="Proteomes" id="UP000594454"/>
    </source>
</evidence>
<protein>
    <recommendedName>
        <fullName evidence="2">Kelch-like protein diablo</fullName>
    </recommendedName>
</protein>